<dbReference type="FunCoup" id="I4Y7N6">
    <property type="interactions" value="193"/>
</dbReference>
<accession>I4Y7N6</accession>
<evidence type="ECO:0000256" key="5">
    <source>
        <dbReference type="ARBA" id="ARBA00022729"/>
    </source>
</evidence>
<protein>
    <submittedName>
        <fullName evidence="11">Uncharacterized protein</fullName>
    </submittedName>
</protein>
<proteinExistence type="inferred from homology"/>
<keyword evidence="5 10" id="KW-0732">Signal</keyword>
<evidence type="ECO:0000256" key="9">
    <source>
        <dbReference type="SAM" id="Phobius"/>
    </source>
</evidence>
<gene>
    <name evidence="11" type="ORF">WALSEDRAFT_48175</name>
</gene>
<evidence type="ECO:0000256" key="10">
    <source>
        <dbReference type="SAM" id="SignalP"/>
    </source>
</evidence>
<dbReference type="OrthoDB" id="67566at2759"/>
<evidence type="ECO:0000313" key="12">
    <source>
        <dbReference type="Proteomes" id="UP000005242"/>
    </source>
</evidence>
<feature type="transmembrane region" description="Helical" evidence="9">
    <location>
        <begin position="197"/>
        <end position="216"/>
    </location>
</feature>
<evidence type="ECO:0000256" key="4">
    <source>
        <dbReference type="ARBA" id="ARBA00022692"/>
    </source>
</evidence>
<dbReference type="SUPFAM" id="SSF52833">
    <property type="entry name" value="Thioredoxin-like"/>
    <property type="match status" value="1"/>
</dbReference>
<dbReference type="Gene3D" id="3.40.30.10">
    <property type="entry name" value="Glutaredoxin"/>
    <property type="match status" value="1"/>
</dbReference>
<dbReference type="STRING" id="671144.I4Y7N6"/>
<evidence type="ECO:0000256" key="3">
    <source>
        <dbReference type="ARBA" id="ARBA00009561"/>
    </source>
</evidence>
<dbReference type="PANTHER" id="PTHR12692:SF0">
    <property type="entry name" value="GH11935P"/>
    <property type="match status" value="1"/>
</dbReference>
<keyword evidence="6" id="KW-0256">Endoplasmic reticulum</keyword>
<dbReference type="KEGG" id="wse:WALSEDRAFT_48175"/>
<comment type="function">
    <text evidence="1">Subunit of the oligosaccharyl transferase (OST) complex that catalyzes the initial transfer of a defined glycan (Glc(3)Man(9)GlcNAc(2) in eukaryotes) from the lipid carrier dolichol-pyrophosphate to an asparagine residue within an Asn-X-Ser/Thr consensus motif in nascent polypeptide chains, the first step in protein N-glycosylation. N-glycosylation occurs cotranslationally and the complex associates with the Sec61 complex at the channel-forming translocon complex that mediates protein translocation across the endoplasmic reticulum (ER). All subunits are required for a maximal enzyme activity.</text>
</comment>
<feature type="transmembrane region" description="Helical" evidence="9">
    <location>
        <begin position="279"/>
        <end position="299"/>
    </location>
</feature>
<sequence length="312" mass="36168">MKILNILILFISTALAKSSLLEKYDNLSKKSDFVVKLNDKSYDDLINNPERDFSVAVTLTAMDERMKCLPCHKFQPEFSSVAKHTKKSSNKDNIIFASLDFMDGQSIFQRMQLNTAPSLFYHPAHTSKSVLYDFNRQGFLAERIVDFINANSEFNYTYKRPIDHTKTLQLLFVLAIVTILAKRYWNSLTKPFILSKWSWATVTLTTIVVMTSGYMWNQIRKPPQMVMTKQGAQYFANGVTTQYRVETIIISSIYTLLAVSIVVLSTLVPKIDNPSRQRVAVYLWTFILMITFSVLVYIFRMKQPIYPFRLFF</sequence>
<comment type="similarity">
    <text evidence="3">Belongs to the OST3/OST6 family.</text>
</comment>
<feature type="transmembrane region" description="Helical" evidence="9">
    <location>
        <begin position="248"/>
        <end position="267"/>
    </location>
</feature>
<comment type="subcellular location">
    <subcellularLocation>
        <location evidence="2">Endoplasmic reticulum membrane</location>
        <topology evidence="2">Multi-pass membrane protein</topology>
    </subcellularLocation>
</comment>
<dbReference type="RefSeq" id="XP_006959909.1">
    <property type="nucleotide sequence ID" value="XM_006959847.1"/>
</dbReference>
<evidence type="ECO:0000256" key="8">
    <source>
        <dbReference type="ARBA" id="ARBA00023136"/>
    </source>
</evidence>
<evidence type="ECO:0000313" key="11">
    <source>
        <dbReference type="EMBL" id="EIM19978.1"/>
    </source>
</evidence>
<name>I4Y7N6_WALMC</name>
<dbReference type="InParanoid" id="I4Y7N6"/>
<feature type="signal peptide" evidence="10">
    <location>
        <begin position="1"/>
        <end position="16"/>
    </location>
</feature>
<evidence type="ECO:0000256" key="1">
    <source>
        <dbReference type="ARBA" id="ARBA00002791"/>
    </source>
</evidence>
<dbReference type="OMA" id="VLFGMYS"/>
<dbReference type="CDD" id="cd02961">
    <property type="entry name" value="PDI_a_family"/>
    <property type="match status" value="1"/>
</dbReference>
<keyword evidence="4 9" id="KW-0812">Transmembrane</keyword>
<dbReference type="HOGENOM" id="CLU_052855_1_2_1"/>
<dbReference type="EMBL" id="JH668243">
    <property type="protein sequence ID" value="EIM19978.1"/>
    <property type="molecule type" value="Genomic_DNA"/>
</dbReference>
<dbReference type="eggNOG" id="KOG2603">
    <property type="taxonomic scope" value="Eukaryota"/>
</dbReference>
<dbReference type="GeneID" id="18472444"/>
<evidence type="ECO:0000256" key="6">
    <source>
        <dbReference type="ARBA" id="ARBA00022824"/>
    </source>
</evidence>
<dbReference type="GO" id="GO:0008250">
    <property type="term" value="C:oligosaccharyltransferase complex"/>
    <property type="evidence" value="ECO:0007669"/>
    <property type="project" value="TreeGrafter"/>
</dbReference>
<dbReference type="InterPro" id="IPR021149">
    <property type="entry name" value="OligosaccharylTrfase_OST3/OST6"/>
</dbReference>
<feature type="chain" id="PRO_5003697597" evidence="10">
    <location>
        <begin position="17"/>
        <end position="312"/>
    </location>
</feature>
<keyword evidence="12" id="KW-1185">Reference proteome</keyword>
<dbReference type="PANTHER" id="PTHR12692">
    <property type="entry name" value="DOLICHYL-DIPHOSPHOOLIGOSACCHARIDE--PROTEIN GLYCOSYLTRANSFERASE-RELATED"/>
    <property type="match status" value="1"/>
</dbReference>
<dbReference type="GO" id="GO:0018279">
    <property type="term" value="P:protein N-linked glycosylation via asparagine"/>
    <property type="evidence" value="ECO:0007669"/>
    <property type="project" value="TreeGrafter"/>
</dbReference>
<evidence type="ECO:0000256" key="2">
    <source>
        <dbReference type="ARBA" id="ARBA00004477"/>
    </source>
</evidence>
<evidence type="ECO:0000256" key="7">
    <source>
        <dbReference type="ARBA" id="ARBA00022989"/>
    </source>
</evidence>
<organism evidence="11 12">
    <name type="scientific">Wallemia mellicola (strain ATCC MYA-4683 / CBS 633.66)</name>
    <name type="common">Wallemia sebi (CBS 633.66)</name>
    <dbReference type="NCBI Taxonomy" id="671144"/>
    <lineage>
        <taxon>Eukaryota</taxon>
        <taxon>Fungi</taxon>
        <taxon>Dikarya</taxon>
        <taxon>Basidiomycota</taxon>
        <taxon>Wallemiomycotina</taxon>
        <taxon>Wallemiomycetes</taxon>
        <taxon>Wallemiales</taxon>
        <taxon>Wallemiaceae</taxon>
        <taxon>Wallemia</taxon>
    </lineage>
</organism>
<reference evidence="11 12" key="1">
    <citation type="journal article" date="2012" name="Fungal Genet. Biol.">
        <title>The genome of the xerotolerant mold Wallemia sebi reveals adaptations to osmotic stress and suggests cryptic sexual reproduction.</title>
        <authorList>
            <person name="Padamsee M."/>
            <person name="Kumar T.K.A."/>
            <person name="Riley R."/>
            <person name="Binder M."/>
            <person name="Boyd A."/>
            <person name="Calvo A.M."/>
            <person name="Furukawa K."/>
            <person name="Hesse C."/>
            <person name="Hohmann S."/>
            <person name="James T.Y."/>
            <person name="LaButti K."/>
            <person name="Lapidus A."/>
            <person name="Lindquist E."/>
            <person name="Lucas S."/>
            <person name="Miller K."/>
            <person name="Shantappa S."/>
            <person name="Grigoriev I.V."/>
            <person name="Hibbett D.S."/>
            <person name="McLaughlin D.J."/>
            <person name="Spatafora J.W."/>
            <person name="Aime M.C."/>
        </authorList>
    </citation>
    <scope>NUCLEOTIDE SEQUENCE [LARGE SCALE GENOMIC DNA]</scope>
    <source>
        <strain evidence="12">ATCC MYA-4683 / CBS 633.66</strain>
    </source>
</reference>
<dbReference type="Pfam" id="PF04756">
    <property type="entry name" value="OST3_OST6"/>
    <property type="match status" value="1"/>
</dbReference>
<dbReference type="AlphaFoldDB" id="I4Y7N6"/>
<dbReference type="InterPro" id="IPR036249">
    <property type="entry name" value="Thioredoxin-like_sf"/>
</dbReference>
<keyword evidence="7 9" id="KW-1133">Transmembrane helix</keyword>
<dbReference type="Proteomes" id="UP000005242">
    <property type="component" value="Unassembled WGS sequence"/>
</dbReference>
<keyword evidence="8 9" id="KW-0472">Membrane</keyword>